<dbReference type="PANTHER" id="PTHR21666:SF270">
    <property type="entry name" value="MUREIN HYDROLASE ACTIVATOR ENVC"/>
    <property type="match status" value="1"/>
</dbReference>
<dbReference type="SUPFAM" id="SSF51261">
    <property type="entry name" value="Duplicated hybrid motif"/>
    <property type="match status" value="1"/>
</dbReference>
<gene>
    <name evidence="4" type="ORF">CZ674_02775</name>
</gene>
<name>A0A1R4F6M8_9MICO</name>
<keyword evidence="2" id="KW-0472">Membrane</keyword>
<evidence type="ECO:0000256" key="2">
    <source>
        <dbReference type="SAM" id="Phobius"/>
    </source>
</evidence>
<evidence type="ECO:0000313" key="4">
    <source>
        <dbReference type="EMBL" id="SJM51462.1"/>
    </source>
</evidence>
<dbReference type="GO" id="GO:0004222">
    <property type="term" value="F:metalloendopeptidase activity"/>
    <property type="evidence" value="ECO:0007669"/>
    <property type="project" value="TreeGrafter"/>
</dbReference>
<keyword evidence="2" id="KW-0812">Transmembrane</keyword>
<accession>A0A1R4F6M8</accession>
<dbReference type="CDD" id="cd12797">
    <property type="entry name" value="M23_peptidase"/>
    <property type="match status" value="1"/>
</dbReference>
<feature type="transmembrane region" description="Helical" evidence="2">
    <location>
        <begin position="196"/>
        <end position="218"/>
    </location>
</feature>
<dbReference type="Pfam" id="PF01551">
    <property type="entry name" value="Peptidase_M23"/>
    <property type="match status" value="1"/>
</dbReference>
<reference evidence="4 5" key="1">
    <citation type="submission" date="2017-02" db="EMBL/GenBank/DDBJ databases">
        <authorList>
            <person name="Peterson S.W."/>
        </authorList>
    </citation>
    <scope>NUCLEOTIDE SEQUENCE [LARGE SCALE GENOMIC DNA]</scope>
    <source>
        <strain evidence="4 5">LMG 22410</strain>
    </source>
</reference>
<evidence type="ECO:0000259" key="3">
    <source>
        <dbReference type="Pfam" id="PF01551"/>
    </source>
</evidence>
<feature type="region of interest" description="Disordered" evidence="1">
    <location>
        <begin position="24"/>
        <end position="52"/>
    </location>
</feature>
<dbReference type="RefSeq" id="WP_234988395.1">
    <property type="nucleotide sequence ID" value="NZ_FUHU01000018.1"/>
</dbReference>
<sequence>MKGLRSSNPQGEASDNLARLSLNKRSVQIIGGDDPTDAPTGTSGGALGRGMRGTAKAAGKAGAGAAKGAGDSVVKGTALAATTAKTADGDEDAVDLATREGENVALAGAKRGTAATAKTAGRGVRSGGQLAGKAVKGGIVASQKRAAAAKAAKTTASTGTSITRFAAAQARAAAAAANALRTIVAAVAAVATSTPLITIVSAVLAVVLLIIALLAFFAPASAAACSFNTGGRIDPSKVPATSISGYGHEQLVNAAHIIQAAQDRGLSVRDQTIGVMTAMGESSLQVLEYGDAAGPDSRGLFQQRDNWGTLEDRLDPYISAGKFFDAMIQKVPEAERQSLAPTLVAHKVQVNQDPFHYEIYWVPATAVVAALSGLDSSLLSGSGSCQTIPGIPGEIGLDGWARPGNGPINGGFGPREVIQTPAGPTQPFHYGLDLEAGGCGGPVWAARDGEVSRVFDGGGGGMIIEIDHGEGLVTWYVHSYANEIMVSAGQKVKAGEQIALTGSSGYSTGCHLHFEVHLNGTAVDPLPILTAAGFTF</sequence>
<protein>
    <submittedName>
        <fullName evidence="4">Membrane proteins related to metalloendopeptidases</fullName>
    </submittedName>
</protein>
<evidence type="ECO:0000256" key="1">
    <source>
        <dbReference type="SAM" id="MobiDB-lite"/>
    </source>
</evidence>
<feature type="compositionally biased region" description="Gly residues" evidence="1">
    <location>
        <begin position="42"/>
        <end position="51"/>
    </location>
</feature>
<dbReference type="Proteomes" id="UP000195787">
    <property type="component" value="Unassembled WGS sequence"/>
</dbReference>
<dbReference type="InterPro" id="IPR016047">
    <property type="entry name" value="M23ase_b-sheet_dom"/>
</dbReference>
<proteinExistence type="predicted"/>
<dbReference type="PANTHER" id="PTHR21666">
    <property type="entry name" value="PEPTIDASE-RELATED"/>
    <property type="match status" value="1"/>
</dbReference>
<dbReference type="GeneID" id="303172123"/>
<feature type="domain" description="M23ase beta-sheet core" evidence="3">
    <location>
        <begin position="428"/>
        <end position="525"/>
    </location>
</feature>
<dbReference type="Gene3D" id="2.70.70.10">
    <property type="entry name" value="Glucose Permease (Domain IIA)"/>
    <property type="match status" value="1"/>
</dbReference>
<dbReference type="InterPro" id="IPR011055">
    <property type="entry name" value="Dup_hybrid_motif"/>
</dbReference>
<keyword evidence="2" id="KW-1133">Transmembrane helix</keyword>
<dbReference type="AlphaFoldDB" id="A0A1R4F6M8"/>
<dbReference type="EMBL" id="FUHU01000018">
    <property type="protein sequence ID" value="SJM51462.1"/>
    <property type="molecule type" value="Genomic_DNA"/>
</dbReference>
<dbReference type="InterPro" id="IPR050570">
    <property type="entry name" value="Cell_wall_metabolism_enzyme"/>
</dbReference>
<keyword evidence="5" id="KW-1185">Reference proteome</keyword>
<evidence type="ECO:0000313" key="5">
    <source>
        <dbReference type="Proteomes" id="UP000195787"/>
    </source>
</evidence>
<organism evidence="4 5">
    <name type="scientific">Agrococcus casei LMG 22410</name>
    <dbReference type="NCBI Taxonomy" id="1255656"/>
    <lineage>
        <taxon>Bacteria</taxon>
        <taxon>Bacillati</taxon>
        <taxon>Actinomycetota</taxon>
        <taxon>Actinomycetes</taxon>
        <taxon>Micrococcales</taxon>
        <taxon>Microbacteriaceae</taxon>
        <taxon>Agrococcus</taxon>
    </lineage>
</organism>